<dbReference type="RefSeq" id="WP_126999550.1">
    <property type="nucleotide sequence ID" value="NZ_CP173192.1"/>
</dbReference>
<keyword evidence="2" id="KW-0812">Transmembrane</keyword>
<feature type="transmembrane region" description="Helical" evidence="2">
    <location>
        <begin position="180"/>
        <end position="202"/>
    </location>
</feature>
<organism evidence="4 5">
    <name type="scientific">Azospirillum doebereinerae</name>
    <dbReference type="NCBI Taxonomy" id="92933"/>
    <lineage>
        <taxon>Bacteria</taxon>
        <taxon>Pseudomonadati</taxon>
        <taxon>Pseudomonadota</taxon>
        <taxon>Alphaproteobacteria</taxon>
        <taxon>Rhodospirillales</taxon>
        <taxon>Azospirillaceae</taxon>
        <taxon>Azospirillum</taxon>
    </lineage>
</organism>
<comment type="caution">
    <text evidence="4">The sequence shown here is derived from an EMBL/GenBank/DDBJ whole genome shotgun (WGS) entry which is preliminary data.</text>
</comment>
<feature type="transmembrane region" description="Helical" evidence="2">
    <location>
        <begin position="81"/>
        <end position="104"/>
    </location>
</feature>
<dbReference type="CDD" id="cd03392">
    <property type="entry name" value="PAP2_like_2"/>
    <property type="match status" value="1"/>
</dbReference>
<dbReference type="PANTHER" id="PTHR14969">
    <property type="entry name" value="SPHINGOSINE-1-PHOSPHATE PHOSPHOHYDROLASE"/>
    <property type="match status" value="1"/>
</dbReference>
<feature type="transmembrane region" description="Helical" evidence="2">
    <location>
        <begin position="111"/>
        <end position="131"/>
    </location>
</feature>
<name>A0A3S0WU32_9PROT</name>
<feature type="transmembrane region" description="Helical" evidence="2">
    <location>
        <begin position="151"/>
        <end position="173"/>
    </location>
</feature>
<sequence length="263" mass="28133">MSWKDRLENGFWTRLSRHQLGLLIGLSASAGLLFVFVELAGEVLEGETLAFDKALLLALRNAADPDLPGGPWWLARVARDLTSMGSTTILTLTTLATLGFLLLLRKRAAALLVMVSVGGGMLLSSGLKALFGRERPDLVPHGDDVITASFPSGHAMLSAIVYLTLGALLAQFVAGRRVKAYLLVCAMVLTLLVGMSRVYLAVHWPTDVLAGWCVGAAWAALCWILAEWLQRRGAVEQDTPQSTPETGDPARHDGHATTGHGVG</sequence>
<dbReference type="OrthoDB" id="9801622at2"/>
<protein>
    <submittedName>
        <fullName evidence="4">Phosphatase PAP2 family protein</fullName>
    </submittedName>
</protein>
<keyword evidence="2" id="KW-0472">Membrane</keyword>
<dbReference type="AlphaFoldDB" id="A0A3S0WU32"/>
<dbReference type="InterPro" id="IPR036938">
    <property type="entry name" value="PAP2/HPO_sf"/>
</dbReference>
<dbReference type="Pfam" id="PF01569">
    <property type="entry name" value="PAP2"/>
    <property type="match status" value="1"/>
</dbReference>
<feature type="transmembrane region" description="Helical" evidence="2">
    <location>
        <begin position="20"/>
        <end position="41"/>
    </location>
</feature>
<accession>A0A3S0WU32</accession>
<dbReference type="Gene3D" id="1.20.144.10">
    <property type="entry name" value="Phosphatidic acid phosphatase type 2/haloperoxidase"/>
    <property type="match status" value="2"/>
</dbReference>
<gene>
    <name evidence="4" type="ORF">EJ913_15840</name>
</gene>
<feature type="transmembrane region" description="Helical" evidence="2">
    <location>
        <begin position="208"/>
        <end position="226"/>
    </location>
</feature>
<evidence type="ECO:0000313" key="5">
    <source>
        <dbReference type="Proteomes" id="UP000280346"/>
    </source>
</evidence>
<dbReference type="SMART" id="SM00014">
    <property type="entry name" value="acidPPc"/>
    <property type="match status" value="1"/>
</dbReference>
<dbReference type="Proteomes" id="UP000280346">
    <property type="component" value="Unassembled WGS sequence"/>
</dbReference>
<dbReference type="EMBL" id="RZIJ01000012">
    <property type="protein sequence ID" value="RUQ69244.1"/>
    <property type="molecule type" value="Genomic_DNA"/>
</dbReference>
<dbReference type="SUPFAM" id="SSF48317">
    <property type="entry name" value="Acid phosphatase/Vanadium-dependent haloperoxidase"/>
    <property type="match status" value="1"/>
</dbReference>
<keyword evidence="2" id="KW-1133">Transmembrane helix</keyword>
<dbReference type="PANTHER" id="PTHR14969:SF13">
    <property type="entry name" value="AT30094P"/>
    <property type="match status" value="1"/>
</dbReference>
<evidence type="ECO:0000256" key="1">
    <source>
        <dbReference type="SAM" id="MobiDB-lite"/>
    </source>
</evidence>
<reference evidence="4 5" key="1">
    <citation type="submission" date="2018-12" db="EMBL/GenBank/DDBJ databases">
        <authorList>
            <person name="Yang Y."/>
        </authorList>
    </citation>
    <scope>NUCLEOTIDE SEQUENCE [LARGE SCALE GENOMIC DNA]</scope>
    <source>
        <strain evidence="4 5">GSF71</strain>
    </source>
</reference>
<feature type="domain" description="Phosphatidic acid phosphatase type 2/haloperoxidase" evidence="3">
    <location>
        <begin position="109"/>
        <end position="223"/>
    </location>
</feature>
<evidence type="ECO:0000313" key="4">
    <source>
        <dbReference type="EMBL" id="RUQ69244.1"/>
    </source>
</evidence>
<evidence type="ECO:0000256" key="2">
    <source>
        <dbReference type="SAM" id="Phobius"/>
    </source>
</evidence>
<evidence type="ECO:0000259" key="3">
    <source>
        <dbReference type="SMART" id="SM00014"/>
    </source>
</evidence>
<proteinExistence type="predicted"/>
<dbReference type="InterPro" id="IPR000326">
    <property type="entry name" value="PAP2/HPO"/>
</dbReference>
<keyword evidence="5" id="KW-1185">Reference proteome</keyword>
<feature type="region of interest" description="Disordered" evidence="1">
    <location>
        <begin position="235"/>
        <end position="263"/>
    </location>
</feature>